<keyword evidence="7" id="KW-0902">Two-component regulatory system</keyword>
<keyword evidence="9" id="KW-0812">Transmembrane</keyword>
<keyword evidence="6" id="KW-0418">Kinase</keyword>
<protein>
    <recommendedName>
        <fullName evidence="3">histidine kinase</fullName>
        <ecNumber evidence="3">2.7.13.3</ecNumber>
    </recommendedName>
</protein>
<dbReference type="PANTHER" id="PTHR45453:SF1">
    <property type="entry name" value="PHOSPHATE REGULON SENSOR PROTEIN PHOR"/>
    <property type="match status" value="1"/>
</dbReference>
<dbReference type="Pfam" id="PF02518">
    <property type="entry name" value="HATPase_c"/>
    <property type="match status" value="1"/>
</dbReference>
<evidence type="ECO:0000256" key="4">
    <source>
        <dbReference type="ARBA" id="ARBA00022553"/>
    </source>
</evidence>
<dbReference type="EC" id="2.7.13.3" evidence="3"/>
<dbReference type="Pfam" id="PF00512">
    <property type="entry name" value="HisKA"/>
    <property type="match status" value="1"/>
</dbReference>
<evidence type="ECO:0000256" key="8">
    <source>
        <dbReference type="ARBA" id="ARBA00023136"/>
    </source>
</evidence>
<evidence type="ECO:0000256" key="1">
    <source>
        <dbReference type="ARBA" id="ARBA00000085"/>
    </source>
</evidence>
<dbReference type="EMBL" id="OFSM01000022">
    <property type="protein sequence ID" value="SOY31118.1"/>
    <property type="molecule type" value="Genomic_DNA"/>
</dbReference>
<dbReference type="PANTHER" id="PTHR45453">
    <property type="entry name" value="PHOSPHATE REGULON SENSOR PROTEIN PHOR"/>
    <property type="match status" value="1"/>
</dbReference>
<dbReference type="CDD" id="cd00082">
    <property type="entry name" value="HisKA"/>
    <property type="match status" value="1"/>
</dbReference>
<evidence type="ECO:0000313" key="11">
    <source>
        <dbReference type="EMBL" id="SOY31118.1"/>
    </source>
</evidence>
<dbReference type="InterPro" id="IPR036097">
    <property type="entry name" value="HisK_dim/P_sf"/>
</dbReference>
<keyword evidence="4" id="KW-0597">Phosphoprotein</keyword>
<dbReference type="CDD" id="cd00075">
    <property type="entry name" value="HATPase"/>
    <property type="match status" value="1"/>
</dbReference>
<dbReference type="GO" id="GO:0016036">
    <property type="term" value="P:cellular response to phosphate starvation"/>
    <property type="evidence" value="ECO:0007669"/>
    <property type="project" value="TreeGrafter"/>
</dbReference>
<dbReference type="PROSITE" id="PS51257">
    <property type="entry name" value="PROKAR_LIPOPROTEIN"/>
    <property type="match status" value="1"/>
</dbReference>
<dbReference type="Gene3D" id="3.30.565.10">
    <property type="entry name" value="Histidine kinase-like ATPase, C-terminal domain"/>
    <property type="match status" value="1"/>
</dbReference>
<reference evidence="11 12" key="1">
    <citation type="submission" date="2018-01" db="EMBL/GenBank/DDBJ databases">
        <authorList>
            <person name="Gaut B.S."/>
            <person name="Morton B.R."/>
            <person name="Clegg M.T."/>
            <person name="Duvall M.R."/>
        </authorList>
    </citation>
    <scope>NUCLEOTIDE SEQUENCE [LARGE SCALE GENOMIC DNA]</scope>
    <source>
        <strain evidence="11">GP69</strain>
    </source>
</reference>
<evidence type="ECO:0000256" key="9">
    <source>
        <dbReference type="SAM" id="Phobius"/>
    </source>
</evidence>
<evidence type="ECO:0000256" key="5">
    <source>
        <dbReference type="ARBA" id="ARBA00022679"/>
    </source>
</evidence>
<evidence type="ECO:0000256" key="6">
    <source>
        <dbReference type="ARBA" id="ARBA00022777"/>
    </source>
</evidence>
<keyword evidence="5 11" id="KW-0808">Transferase</keyword>
<gene>
    <name evidence="11" type="primary">phoR_12</name>
    <name evidence="11" type="ORF">AMURIS_03852</name>
</gene>
<dbReference type="GO" id="GO:0004721">
    <property type="term" value="F:phosphoprotein phosphatase activity"/>
    <property type="evidence" value="ECO:0007669"/>
    <property type="project" value="TreeGrafter"/>
</dbReference>
<dbReference type="InterPro" id="IPR003661">
    <property type="entry name" value="HisK_dim/P_dom"/>
</dbReference>
<organism evidence="11 12">
    <name type="scientific">Acetatifactor muris</name>
    <dbReference type="NCBI Taxonomy" id="879566"/>
    <lineage>
        <taxon>Bacteria</taxon>
        <taxon>Bacillati</taxon>
        <taxon>Bacillota</taxon>
        <taxon>Clostridia</taxon>
        <taxon>Lachnospirales</taxon>
        <taxon>Lachnospiraceae</taxon>
        <taxon>Acetatifactor</taxon>
    </lineage>
</organism>
<accession>A0A2K4ZKV3</accession>
<keyword evidence="12" id="KW-1185">Reference proteome</keyword>
<comment type="catalytic activity">
    <reaction evidence="1">
        <text>ATP + protein L-histidine = ADP + protein N-phospho-L-histidine.</text>
        <dbReference type="EC" id="2.7.13.3"/>
    </reaction>
</comment>
<name>A0A2K4ZKV3_9FIRM</name>
<dbReference type="SMART" id="SM00387">
    <property type="entry name" value="HATPase_c"/>
    <property type="match status" value="1"/>
</dbReference>
<dbReference type="FunFam" id="3.30.565.10:FF:000006">
    <property type="entry name" value="Sensor histidine kinase WalK"/>
    <property type="match status" value="1"/>
</dbReference>
<dbReference type="RefSeq" id="WP_103241128.1">
    <property type="nucleotide sequence ID" value="NZ_JANJZD010000023.1"/>
</dbReference>
<dbReference type="PROSITE" id="PS50109">
    <property type="entry name" value="HIS_KIN"/>
    <property type="match status" value="1"/>
</dbReference>
<evidence type="ECO:0000256" key="7">
    <source>
        <dbReference type="ARBA" id="ARBA00023012"/>
    </source>
</evidence>
<feature type="domain" description="Histidine kinase" evidence="10">
    <location>
        <begin position="338"/>
        <end position="552"/>
    </location>
</feature>
<comment type="subcellular location">
    <subcellularLocation>
        <location evidence="2">Membrane</location>
    </subcellularLocation>
</comment>
<dbReference type="InterPro" id="IPR005467">
    <property type="entry name" value="His_kinase_dom"/>
</dbReference>
<dbReference type="GO" id="GO:0005886">
    <property type="term" value="C:plasma membrane"/>
    <property type="evidence" value="ECO:0007669"/>
    <property type="project" value="TreeGrafter"/>
</dbReference>
<keyword evidence="9" id="KW-1133">Transmembrane helix</keyword>
<dbReference type="OrthoDB" id="9813151at2"/>
<proteinExistence type="predicted"/>
<dbReference type="SUPFAM" id="SSF47384">
    <property type="entry name" value="Homodimeric domain of signal transducing histidine kinase"/>
    <property type="match status" value="1"/>
</dbReference>
<dbReference type="FunFam" id="1.10.287.130:FF:000001">
    <property type="entry name" value="Two-component sensor histidine kinase"/>
    <property type="match status" value="1"/>
</dbReference>
<sequence length="559" mass="62400">MTKKIFKSIMVVAGAVLIASLVIIMGCLYSYFSNVQGKQLEDELSLAAIAVEKDGRNYLEELQSREYRLTWVAENGDVIYDTQSDGESMENHADREEIQEALRNKEGKSSRYSTTLLEKTLYCARRLNDGSVLRISVSSVTIWVLVLGMIQPILIVVVVTLILSGVLASRISKHIMEPLNRLDLEKPLENDTYEELAPLLNRINKQHKQIDMQLSELQRKNDEFAQITYGMTEGLVLLNEKNIILNINPAALKLFHTKCSSIGKDFLTVERSHNVSHAIQDAFSSGHSEIRIEREGKEYQIHVNRIESNGIVIGAVVLAFDITEAAFAERNRREFTANVSHELKTPLQSIMGSAELMENGLVKSEDMTRFVGHIRTEAGRLVTLIDDIIRLSQLDEGCDMPFENVDLYEVASEVMAGLADIAAAKDIEVALTGKKVYIKSVRRLLTEIIFNLCDNAIKYNKNGGTVEVAISSQENSASITVKDSGIGIPPEHQARIFERFYRVDKSRSKESGGTGLGLSIVKHAVQYLNGKIELQSSLGQGTVIQIIFQQDKSDMVQFS</sequence>
<dbReference type="GO" id="GO:0000155">
    <property type="term" value="F:phosphorelay sensor kinase activity"/>
    <property type="evidence" value="ECO:0007669"/>
    <property type="project" value="InterPro"/>
</dbReference>
<dbReference type="InterPro" id="IPR050351">
    <property type="entry name" value="BphY/WalK/GraS-like"/>
</dbReference>
<keyword evidence="8 9" id="KW-0472">Membrane</keyword>
<feature type="transmembrane region" description="Helical" evidence="9">
    <location>
        <begin position="9"/>
        <end position="32"/>
    </location>
</feature>
<dbReference type="InterPro" id="IPR004358">
    <property type="entry name" value="Sig_transdc_His_kin-like_C"/>
</dbReference>
<evidence type="ECO:0000259" key="10">
    <source>
        <dbReference type="PROSITE" id="PS50109"/>
    </source>
</evidence>
<evidence type="ECO:0000256" key="2">
    <source>
        <dbReference type="ARBA" id="ARBA00004370"/>
    </source>
</evidence>
<dbReference type="InterPro" id="IPR003594">
    <property type="entry name" value="HATPase_dom"/>
</dbReference>
<dbReference type="SMART" id="SM00388">
    <property type="entry name" value="HisKA"/>
    <property type="match status" value="1"/>
</dbReference>
<dbReference type="Proteomes" id="UP000236311">
    <property type="component" value="Unassembled WGS sequence"/>
</dbReference>
<dbReference type="Gene3D" id="3.30.450.20">
    <property type="entry name" value="PAS domain"/>
    <property type="match status" value="1"/>
</dbReference>
<dbReference type="InterPro" id="IPR036890">
    <property type="entry name" value="HATPase_C_sf"/>
</dbReference>
<feature type="transmembrane region" description="Helical" evidence="9">
    <location>
        <begin position="142"/>
        <end position="168"/>
    </location>
</feature>
<dbReference type="SUPFAM" id="SSF55874">
    <property type="entry name" value="ATPase domain of HSP90 chaperone/DNA topoisomerase II/histidine kinase"/>
    <property type="match status" value="1"/>
</dbReference>
<dbReference type="Gene3D" id="1.10.287.130">
    <property type="match status" value="1"/>
</dbReference>
<evidence type="ECO:0000313" key="12">
    <source>
        <dbReference type="Proteomes" id="UP000236311"/>
    </source>
</evidence>
<dbReference type="PRINTS" id="PR00344">
    <property type="entry name" value="BCTRLSENSOR"/>
</dbReference>
<evidence type="ECO:0000256" key="3">
    <source>
        <dbReference type="ARBA" id="ARBA00012438"/>
    </source>
</evidence>
<dbReference type="AlphaFoldDB" id="A0A2K4ZKV3"/>